<feature type="chain" id="PRO_5019394213" evidence="1">
    <location>
        <begin position="27"/>
        <end position="405"/>
    </location>
</feature>
<name>A0A430HCL8_9BURK</name>
<dbReference type="EMBL" id="RXLQ01000030">
    <property type="protein sequence ID" value="RSZ55250.1"/>
    <property type="molecule type" value="Genomic_DNA"/>
</dbReference>
<keyword evidence="1" id="KW-0732">Signal</keyword>
<dbReference type="InterPro" id="IPR053782">
    <property type="entry name" value="TraW-like"/>
</dbReference>
<evidence type="ECO:0000256" key="1">
    <source>
        <dbReference type="SAM" id="SignalP"/>
    </source>
</evidence>
<dbReference type="NCBIfam" id="NF033888">
    <property type="entry name" value="conj_TraW"/>
    <property type="match status" value="1"/>
</dbReference>
<evidence type="ECO:0000313" key="2">
    <source>
        <dbReference type="EMBL" id="RSZ55250.1"/>
    </source>
</evidence>
<accession>A0A430HCL8</accession>
<feature type="signal peptide" evidence="1">
    <location>
        <begin position="1"/>
        <end position="26"/>
    </location>
</feature>
<reference evidence="2 3" key="1">
    <citation type="submission" date="2018-12" db="EMBL/GenBank/DDBJ databases">
        <authorList>
            <person name="Yang E."/>
        </authorList>
    </citation>
    <scope>NUCLEOTIDE SEQUENCE [LARGE SCALE GENOMIC DNA]</scope>
    <source>
        <strain evidence="2 3">SOD</strain>
    </source>
</reference>
<organism evidence="2 3">
    <name type="scientific">Massilia atriviolacea</name>
    <dbReference type="NCBI Taxonomy" id="2495579"/>
    <lineage>
        <taxon>Bacteria</taxon>
        <taxon>Pseudomonadati</taxon>
        <taxon>Pseudomonadota</taxon>
        <taxon>Betaproteobacteria</taxon>
        <taxon>Burkholderiales</taxon>
        <taxon>Oxalobacteraceae</taxon>
        <taxon>Telluria group</taxon>
        <taxon>Massilia</taxon>
    </lineage>
</organism>
<sequence>MKTIKLRRAPCALFLAGMIANTPASASGYPVFDAAVLAAVNLVNSSVIALNTSVSNLLYNIGMGINQNGQKVASTIEAASKSQRDFDTVQQTNRRLEDARQRYDIPSSICAESASGGAARVAEFAAATRGGIRPGGGGAIGNYQIAQAVNTPPVAQGVDASRAARIHAQFCDADDHAAYGGSQSCPSISASMPGADKRFDTIQMGAGPNGKKQDLTYSQQQIDAARMYVQNTTRRSIGPQLRKLEADTAAGAQYIGLMNQYNAITSAAADPQEQRIADSQPSPVTKELLSEALTSPAARSYYALIASANAKASGTMSAREFEAFEVGRRYANTAYQQDLQAMAGDNLVRELIRVNSLNSWLMLSMKNELQKANMINGMALSSQARQEFEPILALKYRSVPGRVTQ</sequence>
<proteinExistence type="predicted"/>
<protein>
    <submittedName>
        <fullName evidence="2">Conjugal transfer protein TraW</fullName>
    </submittedName>
</protein>
<dbReference type="Proteomes" id="UP000278085">
    <property type="component" value="Unassembled WGS sequence"/>
</dbReference>
<keyword evidence="3" id="KW-1185">Reference proteome</keyword>
<dbReference type="RefSeq" id="WP_126077782.1">
    <property type="nucleotide sequence ID" value="NZ_CP051166.1"/>
</dbReference>
<dbReference type="AlphaFoldDB" id="A0A430HCL8"/>
<comment type="caution">
    <text evidence="2">The sequence shown here is derived from an EMBL/GenBank/DDBJ whole genome shotgun (WGS) entry which is preliminary data.</text>
</comment>
<dbReference type="OrthoDB" id="8677989at2"/>
<evidence type="ECO:0000313" key="3">
    <source>
        <dbReference type="Proteomes" id="UP000278085"/>
    </source>
</evidence>
<gene>
    <name evidence="2" type="ORF">EJB06_30465</name>
</gene>